<gene>
    <name evidence="2" type="ORF">ES724_11225</name>
</gene>
<sequence>MKYFQIKIFTIILFITSGYSTYAQYTETINSNRPGASQGAFSVGTGVIQIEAGGYYGNDDHSLLRTSTDILGADYSLRYGLFFEALEISLIGSFEDETKFIRIGANEVEFKTRNFKTNTLGAKYLIFDPSRTIRPDKPNLYSWKANQKFKWKTLIPAVSLYAGANFSQADNPFLYEGEKSITPKIALITQNNWPGSWVLVMNLILDKITEEFPSYTGIVTLTHAFTPKFAGFLEYQGIVSDFYADDIARTGVAYLLTDDLQFDISGLINFKNTPDRWQLAAGVSYRLDLHKKEEYLDDSYEGDRRRKRTEKRENIEPEIDDQK</sequence>
<accession>A0A5C6ZQX4</accession>
<dbReference type="Pfam" id="PF13557">
    <property type="entry name" value="Phenol_MetA_deg"/>
    <property type="match status" value="1"/>
</dbReference>
<dbReference type="InterPro" id="IPR025737">
    <property type="entry name" value="FApF"/>
</dbReference>
<protein>
    <submittedName>
        <fullName evidence="2">Transporter</fullName>
    </submittedName>
</protein>
<proteinExistence type="predicted"/>
<keyword evidence="3" id="KW-1185">Reference proteome</keyword>
<organism evidence="2 3">
    <name type="scientific">Gillisia hiemivivida</name>
    <dbReference type="NCBI Taxonomy" id="291190"/>
    <lineage>
        <taxon>Bacteria</taxon>
        <taxon>Pseudomonadati</taxon>
        <taxon>Bacteroidota</taxon>
        <taxon>Flavobacteriia</taxon>
        <taxon>Flavobacteriales</taxon>
        <taxon>Flavobacteriaceae</taxon>
        <taxon>Gillisia</taxon>
    </lineage>
</organism>
<evidence type="ECO:0000313" key="2">
    <source>
        <dbReference type="EMBL" id="TXD93174.1"/>
    </source>
</evidence>
<dbReference type="OrthoDB" id="1421312at2"/>
<comment type="caution">
    <text evidence="2">The sequence shown here is derived from an EMBL/GenBank/DDBJ whole genome shotgun (WGS) entry which is preliminary data.</text>
</comment>
<name>A0A5C6ZQX4_9FLAO</name>
<dbReference type="Proteomes" id="UP000321367">
    <property type="component" value="Unassembled WGS sequence"/>
</dbReference>
<dbReference type="EMBL" id="VORY01000013">
    <property type="protein sequence ID" value="TXD93174.1"/>
    <property type="molecule type" value="Genomic_DNA"/>
</dbReference>
<feature type="compositionally biased region" description="Basic and acidic residues" evidence="1">
    <location>
        <begin position="310"/>
        <end position="323"/>
    </location>
</feature>
<dbReference type="RefSeq" id="WP_146933040.1">
    <property type="nucleotide sequence ID" value="NZ_CBCSHZ010000023.1"/>
</dbReference>
<feature type="region of interest" description="Disordered" evidence="1">
    <location>
        <begin position="299"/>
        <end position="323"/>
    </location>
</feature>
<evidence type="ECO:0000256" key="1">
    <source>
        <dbReference type="SAM" id="MobiDB-lite"/>
    </source>
</evidence>
<evidence type="ECO:0000313" key="3">
    <source>
        <dbReference type="Proteomes" id="UP000321367"/>
    </source>
</evidence>
<reference evidence="2 3" key="1">
    <citation type="submission" date="2019-08" db="EMBL/GenBank/DDBJ databases">
        <title>Genome sequence of Gillisia hiemivivida IC154 (type strain).</title>
        <authorList>
            <person name="Bowman J.P."/>
        </authorList>
    </citation>
    <scope>NUCLEOTIDE SEQUENCE [LARGE SCALE GENOMIC DNA]</scope>
    <source>
        <strain evidence="2 3">IC154</strain>
    </source>
</reference>
<dbReference type="AlphaFoldDB" id="A0A5C6ZQX4"/>